<dbReference type="Proteomes" id="UP000765509">
    <property type="component" value="Unassembled WGS sequence"/>
</dbReference>
<evidence type="ECO:0000313" key="3">
    <source>
        <dbReference type="Proteomes" id="UP000765509"/>
    </source>
</evidence>
<reference evidence="2" key="1">
    <citation type="submission" date="2021-03" db="EMBL/GenBank/DDBJ databases">
        <title>Draft genome sequence of rust myrtle Austropuccinia psidii MF-1, a brazilian biotype.</title>
        <authorList>
            <person name="Quecine M.C."/>
            <person name="Pachon D.M.R."/>
            <person name="Bonatelli M.L."/>
            <person name="Correr F.H."/>
            <person name="Franceschini L.M."/>
            <person name="Leite T.F."/>
            <person name="Margarido G.R.A."/>
            <person name="Almeida C.A."/>
            <person name="Ferrarezi J.A."/>
            <person name="Labate C.A."/>
        </authorList>
    </citation>
    <scope>NUCLEOTIDE SEQUENCE</scope>
    <source>
        <strain evidence="2">MF-1</strain>
    </source>
</reference>
<name>A0A9Q3H754_9BASI</name>
<evidence type="ECO:0000256" key="1">
    <source>
        <dbReference type="SAM" id="MobiDB-lite"/>
    </source>
</evidence>
<proteinExistence type="predicted"/>
<gene>
    <name evidence="2" type="ORF">O181_033496</name>
</gene>
<sequence length="156" mass="17519">MVRQENIETALKVTSIIPASTVNSDHDSTIIITQDNQPEPISPELINLDINNTLQKEKYLPNSRFFSINYNFKLFNHKICLLSYNPSRSSQTGRRRDYGRSQSVTEGQGSVDDFQINTLCHSEADNTGLPANRADTSTRSLSGRYTKPAIRPTTVN</sequence>
<organism evidence="2 3">
    <name type="scientific">Austropuccinia psidii MF-1</name>
    <dbReference type="NCBI Taxonomy" id="1389203"/>
    <lineage>
        <taxon>Eukaryota</taxon>
        <taxon>Fungi</taxon>
        <taxon>Dikarya</taxon>
        <taxon>Basidiomycota</taxon>
        <taxon>Pucciniomycotina</taxon>
        <taxon>Pucciniomycetes</taxon>
        <taxon>Pucciniales</taxon>
        <taxon>Sphaerophragmiaceae</taxon>
        <taxon>Austropuccinia</taxon>
    </lineage>
</organism>
<dbReference type="EMBL" id="AVOT02012229">
    <property type="protein sequence ID" value="MBW0493781.1"/>
    <property type="molecule type" value="Genomic_DNA"/>
</dbReference>
<feature type="region of interest" description="Disordered" evidence="1">
    <location>
        <begin position="86"/>
        <end position="108"/>
    </location>
</feature>
<feature type="compositionally biased region" description="Polar residues" evidence="1">
    <location>
        <begin position="134"/>
        <end position="143"/>
    </location>
</feature>
<protein>
    <submittedName>
        <fullName evidence="2">Uncharacterized protein</fullName>
    </submittedName>
</protein>
<evidence type="ECO:0000313" key="2">
    <source>
        <dbReference type="EMBL" id="MBW0493781.1"/>
    </source>
</evidence>
<comment type="caution">
    <text evidence="2">The sequence shown here is derived from an EMBL/GenBank/DDBJ whole genome shotgun (WGS) entry which is preliminary data.</text>
</comment>
<dbReference type="AlphaFoldDB" id="A0A9Q3H754"/>
<accession>A0A9Q3H754</accession>
<feature type="region of interest" description="Disordered" evidence="1">
    <location>
        <begin position="125"/>
        <end position="156"/>
    </location>
</feature>
<keyword evidence="3" id="KW-1185">Reference proteome</keyword>